<organism evidence="2 3">
    <name type="scientific">Penicillium canariense</name>
    <dbReference type="NCBI Taxonomy" id="189055"/>
    <lineage>
        <taxon>Eukaryota</taxon>
        <taxon>Fungi</taxon>
        <taxon>Dikarya</taxon>
        <taxon>Ascomycota</taxon>
        <taxon>Pezizomycotina</taxon>
        <taxon>Eurotiomycetes</taxon>
        <taxon>Eurotiomycetidae</taxon>
        <taxon>Eurotiales</taxon>
        <taxon>Aspergillaceae</taxon>
        <taxon>Penicillium</taxon>
    </lineage>
</organism>
<reference evidence="2" key="2">
    <citation type="journal article" date="2023" name="IMA Fungus">
        <title>Comparative genomic study of the Penicillium genus elucidates a diverse pangenome and 15 lateral gene transfer events.</title>
        <authorList>
            <person name="Petersen C."/>
            <person name="Sorensen T."/>
            <person name="Nielsen M.R."/>
            <person name="Sondergaard T.E."/>
            <person name="Sorensen J.L."/>
            <person name="Fitzpatrick D.A."/>
            <person name="Frisvad J.C."/>
            <person name="Nielsen K.L."/>
        </authorList>
    </citation>
    <scope>NUCLEOTIDE SEQUENCE</scope>
    <source>
        <strain evidence="2">IBT 26290</strain>
    </source>
</reference>
<evidence type="ECO:0000256" key="1">
    <source>
        <dbReference type="SAM" id="MobiDB-lite"/>
    </source>
</evidence>
<accession>A0A9W9LNF7</accession>
<feature type="compositionally biased region" description="Basic and acidic residues" evidence="1">
    <location>
        <begin position="8"/>
        <end position="18"/>
    </location>
</feature>
<protein>
    <submittedName>
        <fullName evidence="2">Uncharacterized protein</fullName>
    </submittedName>
</protein>
<dbReference type="GeneID" id="81426725"/>
<evidence type="ECO:0000313" key="3">
    <source>
        <dbReference type="Proteomes" id="UP001149163"/>
    </source>
</evidence>
<comment type="caution">
    <text evidence="2">The sequence shown here is derived from an EMBL/GenBank/DDBJ whole genome shotgun (WGS) entry which is preliminary data.</text>
</comment>
<dbReference type="OrthoDB" id="2446291at2759"/>
<gene>
    <name evidence="2" type="ORF">N7482_005424</name>
</gene>
<dbReference type="RefSeq" id="XP_056543104.1">
    <property type="nucleotide sequence ID" value="XM_056687549.1"/>
</dbReference>
<proteinExistence type="predicted"/>
<dbReference type="AlphaFoldDB" id="A0A9W9LNF7"/>
<evidence type="ECO:0000313" key="2">
    <source>
        <dbReference type="EMBL" id="KAJ5166643.1"/>
    </source>
</evidence>
<keyword evidence="3" id="KW-1185">Reference proteome</keyword>
<feature type="region of interest" description="Disordered" evidence="1">
    <location>
        <begin position="1"/>
        <end position="78"/>
    </location>
</feature>
<name>A0A9W9LNF7_9EURO</name>
<dbReference type="Proteomes" id="UP001149163">
    <property type="component" value="Unassembled WGS sequence"/>
</dbReference>
<sequence length="292" mass="30925">MFGQSSKRPRDDDRESAHFAHGPKRLCPPWYPVPDAQPESAADLGQSLRFRAPTLTPADSSEEEEEGTTNGGAAAVYGGSPTTARLAYGPRPPMLHLSVDANTAKQQLAVLAGGDNLSPWHVDSQPGSLQPSPIPHQLVNQSLTINGVPTATPPLGYFPAVATPPANAPLQDQIMMEGAACNREAQAPMDRLPSPVSDNDDAIMGDPGNTGDADTEMGDCPAPSFSQLAPPALAAELANLYQQAPPPITDHYHSSTCNAVPRRRSPLVMGYRAGCNKCQCKAPGHYSHIRRA</sequence>
<reference evidence="2" key="1">
    <citation type="submission" date="2022-11" db="EMBL/GenBank/DDBJ databases">
        <authorList>
            <person name="Petersen C."/>
        </authorList>
    </citation>
    <scope>NUCLEOTIDE SEQUENCE</scope>
    <source>
        <strain evidence="2">IBT 26290</strain>
    </source>
</reference>
<dbReference type="EMBL" id="JAPQKN010000003">
    <property type="protein sequence ID" value="KAJ5166643.1"/>
    <property type="molecule type" value="Genomic_DNA"/>
</dbReference>